<keyword evidence="2" id="KW-1185">Reference proteome</keyword>
<protein>
    <submittedName>
        <fullName evidence="1">Uncharacterized protein</fullName>
    </submittedName>
</protein>
<comment type="caution">
    <text evidence="1">The sequence shown here is derived from an EMBL/GenBank/DDBJ whole genome shotgun (WGS) entry which is preliminary data.</text>
</comment>
<gene>
    <name evidence="1" type="ORF">ACFQ1E_15535</name>
</gene>
<name>A0ABW3HBF0_9SPHN</name>
<proteinExistence type="predicted"/>
<accession>A0ABW3HBF0</accession>
<reference evidence="2" key="1">
    <citation type="journal article" date="2019" name="Int. J. Syst. Evol. Microbiol.">
        <title>The Global Catalogue of Microorganisms (GCM) 10K type strain sequencing project: providing services to taxonomists for standard genome sequencing and annotation.</title>
        <authorList>
            <consortium name="The Broad Institute Genomics Platform"/>
            <consortium name="The Broad Institute Genome Sequencing Center for Infectious Disease"/>
            <person name="Wu L."/>
            <person name="Ma J."/>
        </authorList>
    </citation>
    <scope>NUCLEOTIDE SEQUENCE [LARGE SCALE GENOMIC DNA]</scope>
    <source>
        <strain evidence="2">CCUG 62982</strain>
    </source>
</reference>
<dbReference type="Proteomes" id="UP001596977">
    <property type="component" value="Unassembled WGS sequence"/>
</dbReference>
<dbReference type="EMBL" id="JBHTJG010000008">
    <property type="protein sequence ID" value="MFD0947760.1"/>
    <property type="molecule type" value="Genomic_DNA"/>
</dbReference>
<evidence type="ECO:0000313" key="1">
    <source>
        <dbReference type="EMBL" id="MFD0947760.1"/>
    </source>
</evidence>
<evidence type="ECO:0000313" key="2">
    <source>
        <dbReference type="Proteomes" id="UP001596977"/>
    </source>
</evidence>
<sequence>MALIAALQVAAPTAASPSPEEFLAGNWLRVDEEPGGACGSIVARGEQIAFEFARSGGRLLRYEPPDLFTSIAGLKATAEGAVITLTAVHRDGERLPLTQLRQIGQNEFALLDEDGKPGNHWRRCPAAPNPIGPEVSNANLLALTPAISGGQGFVQILTGETAAMVCAGQVAETPFGAPRRGWLQFEILAPGHSLMLAFFVPGLHEFERVRTVHQPSPDTLRLSLVRAADTTHDIDIRIADDEIEIRESGLRFARCKPGQEAGLGLHRM</sequence>
<dbReference type="RefSeq" id="WP_264945397.1">
    <property type="nucleotide sequence ID" value="NZ_JAPDRA010000008.1"/>
</dbReference>
<organism evidence="1 2">
    <name type="scientific">Sphingomonas canadensis</name>
    <dbReference type="NCBI Taxonomy" id="1219257"/>
    <lineage>
        <taxon>Bacteria</taxon>
        <taxon>Pseudomonadati</taxon>
        <taxon>Pseudomonadota</taxon>
        <taxon>Alphaproteobacteria</taxon>
        <taxon>Sphingomonadales</taxon>
        <taxon>Sphingomonadaceae</taxon>
        <taxon>Sphingomonas</taxon>
    </lineage>
</organism>